<feature type="transmembrane region" description="Helical" evidence="18">
    <location>
        <begin position="290"/>
        <end position="317"/>
    </location>
</feature>
<comment type="subcellular location">
    <subcellularLocation>
        <location evidence="3">Cytoplasm</location>
    </subcellularLocation>
    <subcellularLocation>
        <location evidence="2">Membrane</location>
        <topology evidence="2">Multi-pass membrane protein</topology>
    </subcellularLocation>
</comment>
<dbReference type="InterPro" id="IPR001248">
    <property type="entry name" value="Pur-cyt_permease"/>
</dbReference>
<sequence length="938" mass="102273">MPRELQPATTADVEKAFTPSQRNEDPLAVQHDAPDALGATKSWYKLLEETLVEYNLEARGIQRVEPDERHDLRSLGYSQIAILWFSVNLAANNITLGMLGPAVYYLGFTDSCLCAVFGMLLGCLGVAYAATFGPRSGNRTMIFARYTMGWYPSKLVVLLNIIVLLGYALIDCVVAGQILSAVSANTMSVVVGIIVVAVITWGITTFGYSVFHMYERYAWLPQLMVICMLAGVAGPKFDTTTPSSAGDARTLAGNRLSFFSLCLAAAITYGGGAADYFVYYPASTPSWRVFAVTMLGLSTSFTFAFIVGIGLASGMAANPSWEAAYGTSQGALIVEGFVPLGGFGKFCGVVVALGLIANLIVPTYSSGVDFQILGRWCARVPRIVWNTIGVVIYTVCAAAGRAHLADIFTNFLALMGYWVCIWLAITLEEHLLFRRSNGRAWDWARWDEKKHLPLGIAALVAFLVGWAGAVLSMAQVWYIGPIAATIGDYGADMGNYVGFAWAALVFPPLRWWELKRFGRTQPPTDPDQHAPRVTMRLIKQSIDRRTGAGTATLLPEEPEDMWHAFNLIRPLDTLRAAAVRKVTTASATGATSSKRVHTTLTIRVTRTDFDAGSSQLHVAGQVAEENDFVGLGQSHTLDLELQRQFVLEKADGWDSIALEALKEATDPAKRVDVWAVVMQEGMANICLITEHQTILRQRVETPIPRKRRGGTGDHDKGMDKFFSTVLSTLLRQLDLSNPRPLLLASPGFVAASFQAYIKQQALSSGNKPLQAQAQSILVAHSSSGHVHALHEVLKSPTVLARLSDTKYARETALMDRFLELLRMDDGRAWYGPREVEKAVDKGAVGRGGGVLLISNALFRSQDVATRRRWVRLVDRVREQEGGEVRVLSSAHESGKRLEGLGNIAAILTFPLEDLDEEVDVEAEAEGAAAAAAEDGEQI</sequence>
<dbReference type="InterPro" id="IPR042226">
    <property type="entry name" value="eFR1_2_sf"/>
</dbReference>
<dbReference type="InterPro" id="IPR005141">
    <property type="entry name" value="eRF1_2"/>
</dbReference>
<dbReference type="Pfam" id="PF03465">
    <property type="entry name" value="eRF1_3"/>
    <property type="match status" value="1"/>
</dbReference>
<feature type="transmembrane region" description="Helical" evidence="18">
    <location>
        <begin position="103"/>
        <end position="130"/>
    </location>
</feature>
<keyword evidence="8" id="KW-0597">Phosphoprotein</keyword>
<dbReference type="GO" id="GO:0015851">
    <property type="term" value="P:nucleobase transport"/>
    <property type="evidence" value="ECO:0007669"/>
    <property type="project" value="UniProtKB-ARBA"/>
</dbReference>
<feature type="transmembrane region" description="Helical" evidence="18">
    <location>
        <begin position="383"/>
        <end position="405"/>
    </location>
</feature>
<keyword evidence="12" id="KW-0498">Mitosis</keyword>
<dbReference type="GO" id="GO:0005886">
    <property type="term" value="C:plasma membrane"/>
    <property type="evidence" value="ECO:0007669"/>
    <property type="project" value="TreeGrafter"/>
</dbReference>
<evidence type="ECO:0000313" key="21">
    <source>
        <dbReference type="Proteomes" id="UP000034182"/>
    </source>
</evidence>
<dbReference type="GO" id="GO:0006412">
    <property type="term" value="P:translation"/>
    <property type="evidence" value="ECO:0007669"/>
    <property type="project" value="UniProtKB-ARBA"/>
</dbReference>
<feature type="transmembrane region" description="Helical" evidence="18">
    <location>
        <begin position="218"/>
        <end position="237"/>
    </location>
</feature>
<dbReference type="Pfam" id="PF02133">
    <property type="entry name" value="Transp_cyt_pur"/>
    <property type="match status" value="1"/>
</dbReference>
<dbReference type="InterPro" id="IPR005142">
    <property type="entry name" value="eRF1_3"/>
</dbReference>
<comment type="cofactor">
    <cofactor evidence="1">
        <name>a divalent metal cation</name>
        <dbReference type="ChEBI" id="CHEBI:60240"/>
    </cofactor>
</comment>
<dbReference type="FunFam" id="3.30.420.60:FF:000004">
    <property type="entry name" value="Protein DOM34 homolog"/>
    <property type="match status" value="1"/>
</dbReference>
<evidence type="ECO:0000313" key="20">
    <source>
        <dbReference type="EMBL" id="KKY25781.1"/>
    </source>
</evidence>
<keyword evidence="11" id="KW-0479">Metal-binding</keyword>
<dbReference type="SUPFAM" id="SSF159065">
    <property type="entry name" value="Dom34/Pelota N-terminal domain-like"/>
    <property type="match status" value="1"/>
</dbReference>
<dbReference type="EMBL" id="LAQI01000035">
    <property type="protein sequence ID" value="KKY25781.1"/>
    <property type="molecule type" value="Genomic_DNA"/>
</dbReference>
<organism evidence="20 21">
    <name type="scientific">Diplodia seriata</name>
    <dbReference type="NCBI Taxonomy" id="420778"/>
    <lineage>
        <taxon>Eukaryota</taxon>
        <taxon>Fungi</taxon>
        <taxon>Dikarya</taxon>
        <taxon>Ascomycota</taxon>
        <taxon>Pezizomycotina</taxon>
        <taxon>Dothideomycetes</taxon>
        <taxon>Dothideomycetes incertae sedis</taxon>
        <taxon>Botryosphaeriales</taxon>
        <taxon>Botryosphaeriaceae</taxon>
        <taxon>Diplodia</taxon>
    </lineage>
</organism>
<dbReference type="NCBIfam" id="TIGR00111">
    <property type="entry name" value="pelota"/>
    <property type="match status" value="1"/>
</dbReference>
<feature type="transmembrane region" description="Helical" evidence="18">
    <location>
        <begin position="411"/>
        <end position="433"/>
    </location>
</feature>
<comment type="similarity">
    <text evidence="4">Belongs to the purine-cytosine permease (2.A.39) family.</text>
</comment>
<evidence type="ECO:0000256" key="13">
    <source>
        <dbReference type="ARBA" id="ARBA00022989"/>
    </source>
</evidence>
<dbReference type="Pfam" id="PF26356">
    <property type="entry name" value="Pelota_N"/>
    <property type="match status" value="1"/>
</dbReference>
<keyword evidence="15" id="KW-0469">Meiosis</keyword>
<feature type="region of interest" description="Disordered" evidence="17">
    <location>
        <begin position="1"/>
        <end position="26"/>
    </location>
</feature>
<dbReference type="Gene3D" id="3.30.420.60">
    <property type="entry name" value="eRF1 domain 2"/>
    <property type="match status" value="1"/>
</dbReference>
<evidence type="ECO:0000256" key="16">
    <source>
        <dbReference type="ARBA" id="ARBA00023306"/>
    </source>
</evidence>
<comment type="caution">
    <text evidence="20">The sequence shown here is derived from an EMBL/GenBank/DDBJ whole genome shotgun (WGS) entry which is preliminary data.</text>
</comment>
<dbReference type="InterPro" id="IPR058547">
    <property type="entry name" value="Pelota_N"/>
</dbReference>
<dbReference type="GO" id="GO:0070481">
    <property type="term" value="P:nuclear-transcribed mRNA catabolic process, non-stop decay"/>
    <property type="evidence" value="ECO:0007669"/>
    <property type="project" value="InterPro"/>
</dbReference>
<dbReference type="PANTHER" id="PTHR31806:SF8">
    <property type="entry name" value="TRANSPORTER, PUTATIVE (AFU_ORTHOLOGUE AFUA_2G03000)-RELATED"/>
    <property type="match status" value="1"/>
</dbReference>
<evidence type="ECO:0000256" key="10">
    <source>
        <dbReference type="ARBA" id="ARBA00022692"/>
    </source>
</evidence>
<dbReference type="FunFam" id="3.30.1330.30:FF:000008">
    <property type="entry name" value="Protein pelota homolog"/>
    <property type="match status" value="1"/>
</dbReference>
<feature type="transmembrane region" description="Helical" evidence="18">
    <location>
        <begin position="151"/>
        <end position="170"/>
    </location>
</feature>
<feature type="transmembrane region" description="Helical" evidence="18">
    <location>
        <begin position="190"/>
        <end position="211"/>
    </location>
</feature>
<dbReference type="SUPFAM" id="SSF55315">
    <property type="entry name" value="L30e-like"/>
    <property type="match status" value="1"/>
</dbReference>
<dbReference type="GO" id="GO:0000329">
    <property type="term" value="C:fungal-type vacuole membrane"/>
    <property type="evidence" value="ECO:0007669"/>
    <property type="project" value="TreeGrafter"/>
</dbReference>
<feature type="transmembrane region" description="Helical" evidence="18">
    <location>
        <begin position="454"/>
        <end position="478"/>
    </location>
</feature>
<dbReference type="Gene3D" id="1.10.4160.10">
    <property type="entry name" value="Hydantoin permease"/>
    <property type="match status" value="1"/>
</dbReference>
<evidence type="ECO:0000256" key="1">
    <source>
        <dbReference type="ARBA" id="ARBA00001968"/>
    </source>
</evidence>
<keyword evidence="16" id="KW-0131">Cell cycle</keyword>
<evidence type="ECO:0000259" key="19">
    <source>
        <dbReference type="SMART" id="SM01194"/>
    </source>
</evidence>
<dbReference type="PANTHER" id="PTHR31806">
    <property type="entry name" value="PURINE-CYTOSINE PERMEASE FCY2-RELATED"/>
    <property type="match status" value="1"/>
</dbReference>
<comment type="similarity">
    <text evidence="5">Belongs to the eukaryotic release factor 1 family. Pelota subfamily.</text>
</comment>
<dbReference type="GO" id="GO:0071025">
    <property type="term" value="P:RNA surveillance"/>
    <property type="evidence" value="ECO:0007669"/>
    <property type="project" value="InterPro"/>
</dbReference>
<keyword evidence="13 18" id="KW-1133">Transmembrane helix</keyword>
<evidence type="ECO:0000256" key="7">
    <source>
        <dbReference type="ARBA" id="ARBA00022490"/>
    </source>
</evidence>
<evidence type="ECO:0000256" key="11">
    <source>
        <dbReference type="ARBA" id="ARBA00022723"/>
    </source>
</evidence>
<evidence type="ECO:0000256" key="4">
    <source>
        <dbReference type="ARBA" id="ARBA00008974"/>
    </source>
</evidence>
<dbReference type="Gene3D" id="3.30.1330.30">
    <property type="match status" value="1"/>
</dbReference>
<protein>
    <submittedName>
        <fullName evidence="20">Putative nucleoside</fullName>
    </submittedName>
</protein>
<evidence type="ECO:0000256" key="15">
    <source>
        <dbReference type="ARBA" id="ARBA00023254"/>
    </source>
</evidence>
<dbReference type="InterPro" id="IPR038069">
    <property type="entry name" value="Pelota/DOM34_N"/>
</dbReference>
<evidence type="ECO:0000256" key="17">
    <source>
        <dbReference type="SAM" id="MobiDB-lite"/>
    </source>
</evidence>
<dbReference type="FunFam" id="2.30.30.870:FF:000001">
    <property type="entry name" value="Protein pelota homolog"/>
    <property type="match status" value="1"/>
</dbReference>
<dbReference type="GO" id="GO:0046872">
    <property type="term" value="F:metal ion binding"/>
    <property type="evidence" value="ECO:0007669"/>
    <property type="project" value="UniProtKB-KW"/>
</dbReference>
<reference evidence="20 21" key="1">
    <citation type="submission" date="2015-03" db="EMBL/GenBank/DDBJ databases">
        <authorList>
            <person name="Morales-Cruz A."/>
            <person name="Amrine K.C."/>
            <person name="Cantu D."/>
        </authorList>
    </citation>
    <scope>NUCLEOTIDE SEQUENCE [LARGE SCALE GENOMIC DNA]</scope>
    <source>
        <strain evidence="20">DS831</strain>
    </source>
</reference>
<evidence type="ECO:0000256" key="5">
    <source>
        <dbReference type="ARBA" id="ARBA00009504"/>
    </source>
</evidence>
<evidence type="ECO:0000256" key="6">
    <source>
        <dbReference type="ARBA" id="ARBA00022448"/>
    </source>
</evidence>
<name>A0A0G2EUG5_9PEZI</name>
<dbReference type="InterPro" id="IPR005140">
    <property type="entry name" value="eRF1_Pelota-like_N"/>
</dbReference>
<feature type="transmembrane region" description="Helical" evidence="18">
    <location>
        <begin position="337"/>
        <end position="362"/>
    </location>
</feature>
<feature type="domain" description="eRF1/Pelota-like N-terminal" evidence="19">
    <location>
        <begin position="535"/>
        <end position="666"/>
    </location>
</feature>
<evidence type="ECO:0000256" key="2">
    <source>
        <dbReference type="ARBA" id="ARBA00004141"/>
    </source>
</evidence>
<dbReference type="AlphaFoldDB" id="A0A0G2EUG5"/>
<dbReference type="GO" id="GO:0051301">
    <property type="term" value="P:cell division"/>
    <property type="evidence" value="ECO:0007669"/>
    <property type="project" value="UniProtKB-KW"/>
</dbReference>
<reference evidence="20 21" key="2">
    <citation type="submission" date="2015-05" db="EMBL/GenBank/DDBJ databases">
        <title>Distinctive expansion of gene families associated with plant cell wall degradation and secondary metabolism in the genomes of grapevine trunk pathogens.</title>
        <authorList>
            <person name="Lawrence D.P."/>
            <person name="Travadon R."/>
            <person name="Rolshausen P.E."/>
            <person name="Baumgartner K."/>
        </authorList>
    </citation>
    <scope>NUCLEOTIDE SEQUENCE [LARGE SCALE GENOMIC DNA]</scope>
    <source>
        <strain evidence="20">DS831</strain>
    </source>
</reference>
<evidence type="ECO:0000256" key="14">
    <source>
        <dbReference type="ARBA" id="ARBA00023136"/>
    </source>
</evidence>
<dbReference type="Pfam" id="PF03464">
    <property type="entry name" value="eRF1_2"/>
    <property type="match status" value="1"/>
</dbReference>
<feature type="transmembrane region" description="Helical" evidence="18">
    <location>
        <begin position="257"/>
        <end position="278"/>
    </location>
</feature>
<evidence type="ECO:0000256" key="9">
    <source>
        <dbReference type="ARBA" id="ARBA00022618"/>
    </source>
</evidence>
<keyword evidence="14 18" id="KW-0472">Membrane</keyword>
<dbReference type="GO" id="GO:1990533">
    <property type="term" value="C:Dom34-Hbs1 complex"/>
    <property type="evidence" value="ECO:0007669"/>
    <property type="project" value="UniProtKB-ARBA"/>
</dbReference>
<dbReference type="GO" id="GO:0070966">
    <property type="term" value="P:nuclear-transcribed mRNA catabolic process, no-go decay"/>
    <property type="evidence" value="ECO:0007669"/>
    <property type="project" value="InterPro"/>
</dbReference>
<dbReference type="InterPro" id="IPR004405">
    <property type="entry name" value="TF_pelota"/>
</dbReference>
<proteinExistence type="inferred from homology"/>
<dbReference type="InterPro" id="IPR029064">
    <property type="entry name" value="Ribosomal_eL30-like_sf"/>
</dbReference>
<gene>
    <name evidence="20" type="ORF">UCDDS831_g01874</name>
</gene>
<dbReference type="SMART" id="SM01194">
    <property type="entry name" value="eRF1_1"/>
    <property type="match status" value="1"/>
</dbReference>
<dbReference type="Gene3D" id="2.30.30.870">
    <property type="entry name" value="Pelota, domain A"/>
    <property type="match status" value="1"/>
</dbReference>
<evidence type="ECO:0000256" key="3">
    <source>
        <dbReference type="ARBA" id="ARBA00004496"/>
    </source>
</evidence>
<evidence type="ECO:0000256" key="12">
    <source>
        <dbReference type="ARBA" id="ARBA00022776"/>
    </source>
</evidence>
<dbReference type="FunFam" id="1.10.4160.10:FF:000002">
    <property type="entry name" value="Purine-cytosine permease fcyB"/>
    <property type="match status" value="1"/>
</dbReference>
<keyword evidence="9" id="KW-0132">Cell division</keyword>
<keyword evidence="10 18" id="KW-0812">Transmembrane</keyword>
<keyword evidence="7" id="KW-0963">Cytoplasm</keyword>
<keyword evidence="6" id="KW-0813">Transport</keyword>
<dbReference type="SUPFAM" id="SSF53137">
    <property type="entry name" value="Translational machinery components"/>
    <property type="match status" value="1"/>
</dbReference>
<dbReference type="Proteomes" id="UP000034182">
    <property type="component" value="Unassembled WGS sequence"/>
</dbReference>
<dbReference type="GO" id="GO:0022857">
    <property type="term" value="F:transmembrane transporter activity"/>
    <property type="evidence" value="ECO:0007669"/>
    <property type="project" value="InterPro"/>
</dbReference>
<evidence type="ECO:0000256" key="8">
    <source>
        <dbReference type="ARBA" id="ARBA00022553"/>
    </source>
</evidence>
<dbReference type="GO" id="GO:0051321">
    <property type="term" value="P:meiotic cell cycle"/>
    <property type="evidence" value="ECO:0007669"/>
    <property type="project" value="UniProtKB-KW"/>
</dbReference>
<dbReference type="InterPro" id="IPR026030">
    <property type="entry name" value="Pur-cyt_permease_Fcy2/21/22"/>
</dbReference>
<accession>A0A0G2EUG5</accession>
<evidence type="ECO:0000256" key="18">
    <source>
        <dbReference type="SAM" id="Phobius"/>
    </source>
</evidence>